<dbReference type="Proteomes" id="UP000188318">
    <property type="component" value="Unassembled WGS sequence"/>
</dbReference>
<proteinExistence type="predicted"/>
<organism evidence="1 2">
    <name type="scientific">Aspergillus carbonarius (strain ITEM 5010)</name>
    <dbReference type="NCBI Taxonomy" id="602072"/>
    <lineage>
        <taxon>Eukaryota</taxon>
        <taxon>Fungi</taxon>
        <taxon>Dikarya</taxon>
        <taxon>Ascomycota</taxon>
        <taxon>Pezizomycotina</taxon>
        <taxon>Eurotiomycetes</taxon>
        <taxon>Eurotiomycetidae</taxon>
        <taxon>Eurotiales</taxon>
        <taxon>Aspergillaceae</taxon>
        <taxon>Aspergillus</taxon>
        <taxon>Aspergillus subgen. Circumdati</taxon>
    </lineage>
</organism>
<name>A0A1R3RXA1_ASPC5</name>
<evidence type="ECO:0000313" key="2">
    <source>
        <dbReference type="Proteomes" id="UP000188318"/>
    </source>
</evidence>
<reference evidence="2" key="1">
    <citation type="journal article" date="2017" name="Genome Biol.">
        <title>Comparative genomics reveals high biological diversity and specific adaptations in the industrially and medically important fungal genus Aspergillus.</title>
        <authorList>
            <person name="de Vries R.P."/>
            <person name="Riley R."/>
            <person name="Wiebenga A."/>
            <person name="Aguilar-Osorio G."/>
            <person name="Amillis S."/>
            <person name="Uchima C.A."/>
            <person name="Anderluh G."/>
            <person name="Asadollahi M."/>
            <person name="Askin M."/>
            <person name="Barry K."/>
            <person name="Battaglia E."/>
            <person name="Bayram O."/>
            <person name="Benocci T."/>
            <person name="Braus-Stromeyer S.A."/>
            <person name="Caldana C."/>
            <person name="Canovas D."/>
            <person name="Cerqueira G.C."/>
            <person name="Chen F."/>
            <person name="Chen W."/>
            <person name="Choi C."/>
            <person name="Clum A."/>
            <person name="Dos Santos R.A."/>
            <person name="Damasio A.R."/>
            <person name="Diallinas G."/>
            <person name="Emri T."/>
            <person name="Fekete E."/>
            <person name="Flipphi M."/>
            <person name="Freyberg S."/>
            <person name="Gallo A."/>
            <person name="Gournas C."/>
            <person name="Habgood R."/>
            <person name="Hainaut M."/>
            <person name="Harispe M.L."/>
            <person name="Henrissat B."/>
            <person name="Hilden K.S."/>
            <person name="Hope R."/>
            <person name="Hossain A."/>
            <person name="Karabika E."/>
            <person name="Karaffa L."/>
            <person name="Karanyi Z."/>
            <person name="Krasevec N."/>
            <person name="Kuo A."/>
            <person name="Kusch H."/>
            <person name="LaButti K."/>
            <person name="Lagendijk E.L."/>
            <person name="Lapidus A."/>
            <person name="Levasseur A."/>
            <person name="Lindquist E."/>
            <person name="Lipzen A."/>
            <person name="Logrieco A.F."/>
            <person name="MacCabe A."/>
            <person name="Maekelae M.R."/>
            <person name="Malavazi I."/>
            <person name="Melin P."/>
            <person name="Meyer V."/>
            <person name="Mielnichuk N."/>
            <person name="Miskei M."/>
            <person name="Molnar A.P."/>
            <person name="Mule G."/>
            <person name="Ngan C.Y."/>
            <person name="Orejas M."/>
            <person name="Orosz E."/>
            <person name="Ouedraogo J.P."/>
            <person name="Overkamp K.M."/>
            <person name="Park H.-S."/>
            <person name="Perrone G."/>
            <person name="Piumi F."/>
            <person name="Punt P.J."/>
            <person name="Ram A.F."/>
            <person name="Ramon A."/>
            <person name="Rauscher S."/>
            <person name="Record E."/>
            <person name="Riano-Pachon D.M."/>
            <person name="Robert V."/>
            <person name="Roehrig J."/>
            <person name="Ruller R."/>
            <person name="Salamov A."/>
            <person name="Salih N.S."/>
            <person name="Samson R.A."/>
            <person name="Sandor E."/>
            <person name="Sanguinetti M."/>
            <person name="Schuetze T."/>
            <person name="Sepcic K."/>
            <person name="Shelest E."/>
            <person name="Sherlock G."/>
            <person name="Sophianopoulou V."/>
            <person name="Squina F.M."/>
            <person name="Sun H."/>
            <person name="Susca A."/>
            <person name="Todd R.B."/>
            <person name="Tsang A."/>
            <person name="Unkles S.E."/>
            <person name="van de Wiele N."/>
            <person name="van Rossen-Uffink D."/>
            <person name="Oliveira J.V."/>
            <person name="Vesth T.C."/>
            <person name="Visser J."/>
            <person name="Yu J.-H."/>
            <person name="Zhou M."/>
            <person name="Andersen M.R."/>
            <person name="Archer D.B."/>
            <person name="Baker S.E."/>
            <person name="Benoit I."/>
            <person name="Brakhage A.A."/>
            <person name="Braus G.H."/>
            <person name="Fischer R."/>
            <person name="Frisvad J.C."/>
            <person name="Goldman G.H."/>
            <person name="Houbraken J."/>
            <person name="Oakley B."/>
            <person name="Pocsi I."/>
            <person name="Scazzocchio C."/>
            <person name="Seiboth B."/>
            <person name="vanKuyk P.A."/>
            <person name="Wortman J."/>
            <person name="Dyer P.S."/>
            <person name="Grigoriev I.V."/>
        </authorList>
    </citation>
    <scope>NUCLEOTIDE SEQUENCE [LARGE SCALE GENOMIC DNA]</scope>
    <source>
        <strain evidence="2">ITEM 5010</strain>
    </source>
</reference>
<dbReference type="OrthoDB" id="3204049at2759"/>
<sequence length="445" mass="52379">MAHQPHDICWDVAASSLTYWSSESIDSESPTNFYVLVKPKEVKELHIFAESFARNIEQHTQTERQKYEETYKPPSPGDIVINDRIARKITPTVHKWRQTYDWEFADGIKEGKQLCQHKDTGRITDCGCALPFRERKASAFLRQYQHNDCFQFYALNKEGFYNLQVIETLLIYGEMDPILWVCSHPDTGYKRWKTVDMCGCGPTDLGWDQVFEIALHAYIGLNIVYCFPELCVPEPRPPPSGAHVNKRKRDYRDTKLYQRMLKYCTLTSDNEVPRYLHRQFFGIADLHFTYCDTVYYEYDYAWSEKVRPYGWLPFEEFSKSDNPRGGCSNRDIYLSGRPDQPKSYLPLRSDIRQVSDMLRVKGLPWELVVEVLALADYDTPQRILPVPHDPLHHRNREELERYLADCWRLMVRCNIFAKAIGEHIDWKAQVMSCFQRLLSHVDDKQ</sequence>
<dbReference type="AlphaFoldDB" id="A0A1R3RXA1"/>
<evidence type="ECO:0000313" key="1">
    <source>
        <dbReference type="EMBL" id="OOF99119.1"/>
    </source>
</evidence>
<dbReference type="EMBL" id="KV907495">
    <property type="protein sequence ID" value="OOF99119.1"/>
    <property type="molecule type" value="Genomic_DNA"/>
</dbReference>
<accession>A0A1R3RXA1</accession>
<gene>
    <name evidence="1" type="ORF">ASPCADRAFT_2540</name>
</gene>
<protein>
    <submittedName>
        <fullName evidence="1">Uncharacterized protein</fullName>
    </submittedName>
</protein>
<dbReference type="VEuPathDB" id="FungiDB:ASPCADRAFT_2540"/>
<dbReference type="OMA" id="THEWKEA"/>
<keyword evidence="2" id="KW-1185">Reference proteome</keyword>